<gene>
    <name evidence="2" type="ORF">C5Y83_22740</name>
</gene>
<dbReference type="Proteomes" id="UP000238322">
    <property type="component" value="Unassembled WGS sequence"/>
</dbReference>
<dbReference type="EMBL" id="PUHY01000013">
    <property type="protein sequence ID" value="PQO31018.1"/>
    <property type="molecule type" value="Genomic_DNA"/>
</dbReference>
<reference evidence="2 3" key="1">
    <citation type="submission" date="2018-02" db="EMBL/GenBank/DDBJ databases">
        <title>Comparative genomes isolates from brazilian mangrove.</title>
        <authorList>
            <person name="Araujo J.E."/>
            <person name="Taketani R.G."/>
            <person name="Silva M.C.P."/>
            <person name="Loureco M.V."/>
            <person name="Andreote F.D."/>
        </authorList>
    </citation>
    <scope>NUCLEOTIDE SEQUENCE [LARGE SCALE GENOMIC DNA]</scope>
    <source>
        <strain evidence="2 3">Hex-1 MGV</strain>
    </source>
</reference>
<protein>
    <recommendedName>
        <fullName evidence="1">Beta-xylosidase C-terminal Concanavalin A-like domain-containing protein</fullName>
    </recommendedName>
</protein>
<dbReference type="Gene3D" id="2.60.120.200">
    <property type="match status" value="1"/>
</dbReference>
<accession>A0A2S8FFS0</accession>
<sequence length="206" mass="23116">MLIVLLHSSALSQELPGWGNLVDPVGDCPVDLNENGITLTIPAGVHQLNPTMQIVNAPRILQPIEGDFLYEVHVKEFQRPEANSGANGNRSYLAAGIVVWQDENNFLRWTRSASAEKHAIYLSCEQFEGGQHVGGGYFKLKDQPVWLRVERRGKMLKMSASNDGKTWSEAIERDCTYADRLEVGVFGLNVTQRDRKFDFHGSYLLN</sequence>
<name>A0A2S8FFS0_9BACT</name>
<evidence type="ECO:0000313" key="3">
    <source>
        <dbReference type="Proteomes" id="UP000238322"/>
    </source>
</evidence>
<feature type="domain" description="Beta-xylosidase C-terminal Concanavalin A-like" evidence="1">
    <location>
        <begin position="94"/>
        <end position="172"/>
    </location>
</feature>
<dbReference type="InterPro" id="IPR013320">
    <property type="entry name" value="ConA-like_dom_sf"/>
</dbReference>
<proteinExistence type="predicted"/>
<dbReference type="InterPro" id="IPR041542">
    <property type="entry name" value="GH43_C2"/>
</dbReference>
<comment type="caution">
    <text evidence="2">The sequence shown here is derived from an EMBL/GenBank/DDBJ whole genome shotgun (WGS) entry which is preliminary data.</text>
</comment>
<dbReference type="AlphaFoldDB" id="A0A2S8FFS0"/>
<evidence type="ECO:0000313" key="2">
    <source>
        <dbReference type="EMBL" id="PQO31018.1"/>
    </source>
</evidence>
<dbReference type="SUPFAM" id="SSF49899">
    <property type="entry name" value="Concanavalin A-like lectins/glucanases"/>
    <property type="match status" value="1"/>
</dbReference>
<organism evidence="2 3">
    <name type="scientific">Blastopirellula marina</name>
    <dbReference type="NCBI Taxonomy" id="124"/>
    <lineage>
        <taxon>Bacteria</taxon>
        <taxon>Pseudomonadati</taxon>
        <taxon>Planctomycetota</taxon>
        <taxon>Planctomycetia</taxon>
        <taxon>Pirellulales</taxon>
        <taxon>Pirellulaceae</taxon>
        <taxon>Blastopirellula</taxon>
    </lineage>
</organism>
<evidence type="ECO:0000259" key="1">
    <source>
        <dbReference type="Pfam" id="PF17851"/>
    </source>
</evidence>
<dbReference type="Pfam" id="PF17851">
    <property type="entry name" value="GH43_C2"/>
    <property type="match status" value="1"/>
</dbReference>